<dbReference type="InterPro" id="IPR000424">
    <property type="entry name" value="Primosome_PriB/ssb"/>
</dbReference>
<protein>
    <submittedName>
        <fullName evidence="4">Single-stranded DNA-binding protein</fullName>
    </submittedName>
</protein>
<feature type="region of interest" description="Disordered" evidence="3">
    <location>
        <begin position="90"/>
        <end position="138"/>
    </location>
</feature>
<organism evidence="4 5">
    <name type="scientific">Hydrogenoanaerobacterium saccharovorans</name>
    <dbReference type="NCBI Taxonomy" id="474960"/>
    <lineage>
        <taxon>Bacteria</taxon>
        <taxon>Bacillati</taxon>
        <taxon>Bacillota</taxon>
        <taxon>Clostridia</taxon>
        <taxon>Eubacteriales</taxon>
        <taxon>Oscillospiraceae</taxon>
        <taxon>Hydrogenoanaerobacterium</taxon>
    </lineage>
</organism>
<name>A0ABS2GPQ7_9FIRM</name>
<dbReference type="Proteomes" id="UP000724149">
    <property type="component" value="Unassembled WGS sequence"/>
</dbReference>
<dbReference type="Gene3D" id="2.40.50.140">
    <property type="entry name" value="Nucleic acid-binding proteins"/>
    <property type="match status" value="1"/>
</dbReference>
<dbReference type="PROSITE" id="PS50935">
    <property type="entry name" value="SSB"/>
    <property type="match status" value="1"/>
</dbReference>
<evidence type="ECO:0000256" key="1">
    <source>
        <dbReference type="ARBA" id="ARBA00023125"/>
    </source>
</evidence>
<keyword evidence="1 2" id="KW-0238">DNA-binding</keyword>
<dbReference type="EMBL" id="JACSNR010000010">
    <property type="protein sequence ID" value="MBM6924096.1"/>
    <property type="molecule type" value="Genomic_DNA"/>
</dbReference>
<comment type="caution">
    <text evidence="4">The sequence shown here is derived from an EMBL/GenBank/DDBJ whole genome shotgun (WGS) entry which is preliminary data.</text>
</comment>
<accession>A0ABS2GPQ7</accession>
<gene>
    <name evidence="4" type="ORF">H9X81_10415</name>
</gene>
<sequence length="138" mass="15530">MEHSERGLPFCQFSLASPRYAGPQKGEIVEYPDFIAYRTTAENLAKYAAQKGTELLVEAHYTSYKRNIEGSQYPVKVVVFEVDKFEFCGTRKSSDQTESVAAPVQPPKPEQLPRSKDTDDLDFSGFEVIDGDPQDLPF</sequence>
<dbReference type="SUPFAM" id="SSF50249">
    <property type="entry name" value="Nucleic acid-binding proteins"/>
    <property type="match status" value="1"/>
</dbReference>
<evidence type="ECO:0000313" key="5">
    <source>
        <dbReference type="Proteomes" id="UP000724149"/>
    </source>
</evidence>
<feature type="compositionally biased region" description="Acidic residues" evidence="3">
    <location>
        <begin position="129"/>
        <end position="138"/>
    </location>
</feature>
<proteinExistence type="predicted"/>
<dbReference type="InterPro" id="IPR012340">
    <property type="entry name" value="NA-bd_OB-fold"/>
</dbReference>
<reference evidence="4 5" key="1">
    <citation type="journal article" date="2021" name="Sci. Rep.">
        <title>The distribution of antibiotic resistance genes in chicken gut microbiota commensals.</title>
        <authorList>
            <person name="Juricova H."/>
            <person name="Matiasovicova J."/>
            <person name="Kubasova T."/>
            <person name="Cejkova D."/>
            <person name="Rychlik I."/>
        </authorList>
    </citation>
    <scope>NUCLEOTIDE SEQUENCE [LARGE SCALE GENOMIC DNA]</scope>
    <source>
        <strain evidence="4 5">An564</strain>
    </source>
</reference>
<keyword evidence="5" id="KW-1185">Reference proteome</keyword>
<dbReference type="GO" id="GO:0003677">
    <property type="term" value="F:DNA binding"/>
    <property type="evidence" value="ECO:0007669"/>
    <property type="project" value="UniProtKB-KW"/>
</dbReference>
<evidence type="ECO:0000256" key="2">
    <source>
        <dbReference type="PROSITE-ProRule" id="PRU00252"/>
    </source>
</evidence>
<evidence type="ECO:0000313" key="4">
    <source>
        <dbReference type="EMBL" id="MBM6924096.1"/>
    </source>
</evidence>
<evidence type="ECO:0000256" key="3">
    <source>
        <dbReference type="SAM" id="MobiDB-lite"/>
    </source>
</evidence>